<reference evidence="2" key="1">
    <citation type="journal article" date="2019" name="Int. J. Syst. Evol. Microbiol.">
        <title>The Global Catalogue of Microorganisms (GCM) 10K type strain sequencing project: providing services to taxonomists for standard genome sequencing and annotation.</title>
        <authorList>
            <consortium name="The Broad Institute Genomics Platform"/>
            <consortium name="The Broad Institute Genome Sequencing Center for Infectious Disease"/>
            <person name="Wu L."/>
            <person name="Ma J."/>
        </authorList>
    </citation>
    <scope>NUCLEOTIDE SEQUENCE [LARGE SCALE GENOMIC DNA]</scope>
    <source>
        <strain evidence="2">CECT 8289</strain>
    </source>
</reference>
<proteinExistence type="predicted"/>
<dbReference type="RefSeq" id="WP_379709173.1">
    <property type="nucleotide sequence ID" value="NZ_JBHSCZ010000002.1"/>
</dbReference>
<accession>A0ABV8QT85</accession>
<gene>
    <name evidence="1" type="ORF">ACFOWM_09340</name>
</gene>
<sequence>MKLSTIKTILPTLTALHFQLPDGSIVPSHFHVTEVGIINKNFIDCGGTIRSEQKVNFQLWSANDVHHQLQPQKLLDIIELSEKALDMADAEIEVEYQSTTIGKYALAFNGTHFQLINLHTACLAEEQCGITPAKTLATAPAINACTPGGGCC</sequence>
<organism evidence="1 2">
    <name type="scientific">Ferruginibacter yonginensis</name>
    <dbReference type="NCBI Taxonomy" id="1310416"/>
    <lineage>
        <taxon>Bacteria</taxon>
        <taxon>Pseudomonadati</taxon>
        <taxon>Bacteroidota</taxon>
        <taxon>Chitinophagia</taxon>
        <taxon>Chitinophagales</taxon>
        <taxon>Chitinophagaceae</taxon>
        <taxon>Ferruginibacter</taxon>
    </lineage>
</organism>
<dbReference type="EMBL" id="JBHSCZ010000002">
    <property type="protein sequence ID" value="MFC4263081.1"/>
    <property type="molecule type" value="Genomic_DNA"/>
</dbReference>
<keyword evidence="2" id="KW-1185">Reference proteome</keyword>
<dbReference type="InterPro" id="IPR045534">
    <property type="entry name" value="DUF6428"/>
</dbReference>
<dbReference type="Pfam" id="PF20001">
    <property type="entry name" value="DUF6428"/>
    <property type="match status" value="1"/>
</dbReference>
<protein>
    <submittedName>
        <fullName evidence="1">DUF6428 family protein</fullName>
    </submittedName>
</protein>
<evidence type="ECO:0000313" key="2">
    <source>
        <dbReference type="Proteomes" id="UP001595907"/>
    </source>
</evidence>
<dbReference type="Proteomes" id="UP001595907">
    <property type="component" value="Unassembled WGS sequence"/>
</dbReference>
<evidence type="ECO:0000313" key="1">
    <source>
        <dbReference type="EMBL" id="MFC4263081.1"/>
    </source>
</evidence>
<name>A0ABV8QT85_9BACT</name>
<comment type="caution">
    <text evidence="1">The sequence shown here is derived from an EMBL/GenBank/DDBJ whole genome shotgun (WGS) entry which is preliminary data.</text>
</comment>